<proteinExistence type="predicted"/>
<dbReference type="EMBL" id="JAVREM010000040">
    <property type="protein sequence ID" value="MDT0321458.1"/>
    <property type="molecule type" value="Genomic_DNA"/>
</dbReference>
<accession>A0ABU2LV52</accession>
<evidence type="ECO:0000313" key="1">
    <source>
        <dbReference type="EMBL" id="MDT0321458.1"/>
    </source>
</evidence>
<dbReference type="Proteomes" id="UP001183420">
    <property type="component" value="Unassembled WGS sequence"/>
</dbReference>
<evidence type="ECO:0000313" key="2">
    <source>
        <dbReference type="Proteomes" id="UP001183420"/>
    </source>
</evidence>
<sequence>MKVWFARRRFDDRGQLTPFVVTMFAALVMFAGLALDPGMAIAAKIRAIGQAQEAARAGAQAIDLSAYRADGSVRLDAEQAHQLAQTYLRQADADGTITVTEDTVTVTVTAHQPTQLLQLLGVDELTVTASGTAQPQPGATAPDP</sequence>
<comment type="caution">
    <text evidence="1">The sequence shown here is derived from an EMBL/GenBank/DDBJ whole genome shotgun (WGS) entry which is preliminary data.</text>
</comment>
<reference evidence="2" key="1">
    <citation type="submission" date="2023-07" db="EMBL/GenBank/DDBJ databases">
        <title>30 novel species of actinomycetes from the DSMZ collection.</title>
        <authorList>
            <person name="Nouioui I."/>
        </authorList>
    </citation>
    <scope>NUCLEOTIDE SEQUENCE [LARGE SCALE GENOMIC DNA]</scope>
    <source>
        <strain evidence="2">DSM 44918</strain>
    </source>
</reference>
<dbReference type="RefSeq" id="WP_311601676.1">
    <property type="nucleotide sequence ID" value="NZ_JAVREM010000040.1"/>
</dbReference>
<organism evidence="1 2">
    <name type="scientific">Streptomyces millisiae</name>
    <dbReference type="NCBI Taxonomy" id="3075542"/>
    <lineage>
        <taxon>Bacteria</taxon>
        <taxon>Bacillati</taxon>
        <taxon>Actinomycetota</taxon>
        <taxon>Actinomycetes</taxon>
        <taxon>Kitasatosporales</taxon>
        <taxon>Streptomycetaceae</taxon>
        <taxon>Streptomyces</taxon>
    </lineage>
</organism>
<keyword evidence="2" id="KW-1185">Reference proteome</keyword>
<evidence type="ECO:0008006" key="3">
    <source>
        <dbReference type="Google" id="ProtNLM"/>
    </source>
</evidence>
<gene>
    <name evidence="1" type="ORF">RNC47_24315</name>
</gene>
<name>A0ABU2LV52_9ACTN</name>
<protein>
    <recommendedName>
        <fullName evidence="3">Flp pilus-assembly TadG-like N-terminal domain-containing protein</fullName>
    </recommendedName>
</protein>